<evidence type="ECO:0000313" key="1">
    <source>
        <dbReference type="EMBL" id="KRZ19423.1"/>
    </source>
</evidence>
<gene>
    <name evidence="1" type="ORF">T11_11255</name>
</gene>
<evidence type="ECO:0008006" key="3">
    <source>
        <dbReference type="Google" id="ProtNLM"/>
    </source>
</evidence>
<dbReference type="GO" id="GO:0003676">
    <property type="term" value="F:nucleic acid binding"/>
    <property type="evidence" value="ECO:0007669"/>
    <property type="project" value="InterPro"/>
</dbReference>
<dbReference type="STRING" id="268475.A0A0V1I9B5"/>
<proteinExistence type="predicted"/>
<dbReference type="PANTHER" id="PTHR47331:SF1">
    <property type="entry name" value="GAG-LIKE PROTEIN"/>
    <property type="match status" value="1"/>
</dbReference>
<keyword evidence="2" id="KW-1185">Reference proteome</keyword>
<sequence length="429" mass="47984">MAADGAAALKKFEEALCLDGRRYQVSLPWIPGRPELPNNCPQAKRRLLTLDRRLNAREEDRAHYSSVMRQYFDEDWAEPAPAASPSRRTWYLPHQAVYQGSGDELKCRVMFDGTARYDGTTLNSQLEAVPNLQIDLLRAILRFRLYLDEAGTLRVEGRLEKSDLSLSERHPAILPSEHEITRGLIRRCHLRQLHAGVSQILATLRQRYWIPQGVVAMAALPEDRTTPAPAFTHVGMDFTGPVFVRVTNKGTAPRYVSDHVHGLPSSTLGARPGDVDGRSVEGSLTLYGPAVQTGDHSERQLPLFPERRCGGRSTWIRSREIWPGKGSSGSLSPQERHGWGGYWERLLHSTKGSLRKVLGQALLDDEELRTFLCEVAACLNTRPLTLVEEVPDEFVPLSPFQLLTGRTYADLPAERNGADRVGLITEVRG</sequence>
<name>A0A0V1I9B5_9BILA</name>
<dbReference type="OrthoDB" id="7790044at2759"/>
<protein>
    <recommendedName>
        <fullName evidence="3">Integrase zinc-binding domain-containing protein</fullName>
    </recommendedName>
</protein>
<dbReference type="AlphaFoldDB" id="A0A0V1I9B5"/>
<dbReference type="Proteomes" id="UP000055024">
    <property type="component" value="Unassembled WGS sequence"/>
</dbReference>
<dbReference type="PANTHER" id="PTHR47331">
    <property type="entry name" value="PHD-TYPE DOMAIN-CONTAINING PROTEIN"/>
    <property type="match status" value="1"/>
</dbReference>
<comment type="caution">
    <text evidence="1">The sequence shown here is derived from an EMBL/GenBank/DDBJ whole genome shotgun (WGS) entry which is preliminary data.</text>
</comment>
<reference evidence="1 2" key="1">
    <citation type="submission" date="2015-01" db="EMBL/GenBank/DDBJ databases">
        <title>Evolution of Trichinella species and genotypes.</title>
        <authorList>
            <person name="Korhonen P.K."/>
            <person name="Edoardo P."/>
            <person name="Giuseppe L.R."/>
            <person name="Gasser R.B."/>
        </authorList>
    </citation>
    <scope>NUCLEOTIDE SEQUENCE [LARGE SCALE GENOMIC DNA]</scope>
    <source>
        <strain evidence="1">ISS1029</strain>
    </source>
</reference>
<evidence type="ECO:0000313" key="2">
    <source>
        <dbReference type="Proteomes" id="UP000055024"/>
    </source>
</evidence>
<organism evidence="1 2">
    <name type="scientific">Trichinella zimbabwensis</name>
    <dbReference type="NCBI Taxonomy" id="268475"/>
    <lineage>
        <taxon>Eukaryota</taxon>
        <taxon>Metazoa</taxon>
        <taxon>Ecdysozoa</taxon>
        <taxon>Nematoda</taxon>
        <taxon>Enoplea</taxon>
        <taxon>Dorylaimia</taxon>
        <taxon>Trichinellida</taxon>
        <taxon>Trichinellidae</taxon>
        <taxon>Trichinella</taxon>
    </lineage>
</organism>
<dbReference type="Gene3D" id="3.30.420.10">
    <property type="entry name" value="Ribonuclease H-like superfamily/Ribonuclease H"/>
    <property type="match status" value="1"/>
</dbReference>
<accession>A0A0V1I9B5</accession>
<dbReference type="InterPro" id="IPR036397">
    <property type="entry name" value="RNaseH_sf"/>
</dbReference>
<dbReference type="EMBL" id="JYDP01000001">
    <property type="protein sequence ID" value="KRZ19423.1"/>
    <property type="molecule type" value="Genomic_DNA"/>
</dbReference>